<protein>
    <submittedName>
        <fullName evidence="2">Uncharacterized protein</fullName>
    </submittedName>
</protein>
<feature type="region of interest" description="Disordered" evidence="1">
    <location>
        <begin position="204"/>
        <end position="227"/>
    </location>
</feature>
<dbReference type="EMBL" id="CAUJNA010003229">
    <property type="protein sequence ID" value="CAJ1396387.1"/>
    <property type="molecule type" value="Genomic_DNA"/>
</dbReference>
<keyword evidence="3" id="KW-1185">Reference proteome</keyword>
<gene>
    <name evidence="2" type="ORF">EVOR1521_LOCUS20637</name>
</gene>
<comment type="caution">
    <text evidence="2">The sequence shown here is derived from an EMBL/GenBank/DDBJ whole genome shotgun (WGS) entry which is preliminary data.</text>
</comment>
<dbReference type="Proteomes" id="UP001178507">
    <property type="component" value="Unassembled WGS sequence"/>
</dbReference>
<evidence type="ECO:0000313" key="3">
    <source>
        <dbReference type="Proteomes" id="UP001178507"/>
    </source>
</evidence>
<feature type="region of interest" description="Disordered" evidence="1">
    <location>
        <begin position="1"/>
        <end position="69"/>
    </location>
</feature>
<feature type="compositionally biased region" description="Basic and acidic residues" evidence="1">
    <location>
        <begin position="204"/>
        <end position="214"/>
    </location>
</feature>
<organism evidence="2 3">
    <name type="scientific">Effrenium voratum</name>
    <dbReference type="NCBI Taxonomy" id="2562239"/>
    <lineage>
        <taxon>Eukaryota</taxon>
        <taxon>Sar</taxon>
        <taxon>Alveolata</taxon>
        <taxon>Dinophyceae</taxon>
        <taxon>Suessiales</taxon>
        <taxon>Symbiodiniaceae</taxon>
        <taxon>Effrenium</taxon>
    </lineage>
</organism>
<feature type="compositionally biased region" description="Pro residues" evidence="1">
    <location>
        <begin position="21"/>
        <end position="31"/>
    </location>
</feature>
<dbReference type="AlphaFoldDB" id="A0AA36IZK5"/>
<sequence length="289" mass="30044">MADARFCSRCGQRRPGETPTPQTPPATPPGPKLRVPSLSTASSWALQGQASWLMSTSPHATTSSQRSETRIEDVQLREIVGQQQLQLGALQQQLQGVQDILARLAAQAPAPPLPAPVAPCPAAPPAPPAPAVPAPEAPEALEVLAPVTKVDACVGASLEEAKITHSVQTSPLQQMRTVSAGLQVAPVLLDAAVNVGDSLCLPKPKSDANLRDSADTAGGASPRPANYPQLSVPRIICPSDLSPCGSEDSDGSLELLGDWLPNASNAPRTASRRCLVRTLHIHKISSNAG</sequence>
<reference evidence="2" key="1">
    <citation type="submission" date="2023-08" db="EMBL/GenBank/DDBJ databases">
        <authorList>
            <person name="Chen Y."/>
            <person name="Shah S."/>
            <person name="Dougan E. K."/>
            <person name="Thang M."/>
            <person name="Chan C."/>
        </authorList>
    </citation>
    <scope>NUCLEOTIDE SEQUENCE</scope>
</reference>
<proteinExistence type="predicted"/>
<name>A0AA36IZK5_9DINO</name>
<accession>A0AA36IZK5</accession>
<feature type="compositionally biased region" description="Polar residues" evidence="1">
    <location>
        <begin position="37"/>
        <end position="66"/>
    </location>
</feature>
<evidence type="ECO:0000256" key="1">
    <source>
        <dbReference type="SAM" id="MobiDB-lite"/>
    </source>
</evidence>
<evidence type="ECO:0000313" key="2">
    <source>
        <dbReference type="EMBL" id="CAJ1396387.1"/>
    </source>
</evidence>